<evidence type="ECO:0000256" key="5">
    <source>
        <dbReference type="ARBA" id="ARBA00023141"/>
    </source>
</evidence>
<dbReference type="Pfam" id="PF01488">
    <property type="entry name" value="Shikimate_DH"/>
    <property type="match status" value="1"/>
</dbReference>
<comment type="catalytic activity">
    <reaction evidence="6 8">
        <text>shikimate + NADP(+) = 3-dehydroshikimate + NADPH + H(+)</text>
        <dbReference type="Rhea" id="RHEA:17737"/>
        <dbReference type="ChEBI" id="CHEBI:15378"/>
        <dbReference type="ChEBI" id="CHEBI:16630"/>
        <dbReference type="ChEBI" id="CHEBI:36208"/>
        <dbReference type="ChEBI" id="CHEBI:57783"/>
        <dbReference type="ChEBI" id="CHEBI:58349"/>
        <dbReference type="EC" id="1.1.1.25"/>
    </reaction>
</comment>
<dbReference type="SUPFAM" id="SSF53223">
    <property type="entry name" value="Aminoacid dehydrogenase-like, N-terminal domain"/>
    <property type="match status" value="1"/>
</dbReference>
<comment type="pathway">
    <text evidence="7">Metabolic intermediate biosynthesis; chorismate biosynthesis; chorismate from D-erythrose 4-phosphate and phosphoenolpyruvate: step 3/7.</text>
</comment>
<dbReference type="Pfam" id="PF08501">
    <property type="entry name" value="Shikimate_dh_N"/>
    <property type="match status" value="1"/>
</dbReference>
<feature type="domain" description="SDH C-terminal" evidence="11">
    <location>
        <begin position="458"/>
        <end position="488"/>
    </location>
</feature>
<comment type="pathway">
    <text evidence="1 8">Metabolic intermediate biosynthesis; chorismate biosynthesis; chorismate from D-erythrose 4-phosphate and phosphoenolpyruvate: step 4/7.</text>
</comment>
<organism evidence="12 13">
    <name type="scientific">Maioricimonas rarisocia</name>
    <dbReference type="NCBI Taxonomy" id="2528026"/>
    <lineage>
        <taxon>Bacteria</taxon>
        <taxon>Pseudomonadati</taxon>
        <taxon>Planctomycetota</taxon>
        <taxon>Planctomycetia</taxon>
        <taxon>Planctomycetales</taxon>
        <taxon>Planctomycetaceae</taxon>
        <taxon>Maioricimonas</taxon>
    </lineage>
</organism>
<feature type="active site" description="Proton acceptor" evidence="8">
    <location>
        <position position="282"/>
    </location>
</feature>
<dbReference type="GO" id="GO:0009073">
    <property type="term" value="P:aromatic amino acid family biosynthetic process"/>
    <property type="evidence" value="ECO:0007669"/>
    <property type="project" value="UniProtKB-KW"/>
</dbReference>
<feature type="binding site" evidence="8">
    <location>
        <begin position="373"/>
        <end position="378"/>
    </location>
    <ligand>
        <name>NADP(+)</name>
        <dbReference type="ChEBI" id="CHEBI:58349"/>
    </ligand>
</feature>
<feature type="binding site" evidence="8">
    <location>
        <position position="278"/>
    </location>
    <ligand>
        <name>shikimate</name>
        <dbReference type="ChEBI" id="CHEBI:36208"/>
    </ligand>
</feature>
<dbReference type="CDD" id="cd00502">
    <property type="entry name" value="DHQase_I"/>
    <property type="match status" value="1"/>
</dbReference>
<comment type="catalytic activity">
    <reaction evidence="7">
        <text>3-dehydroquinate = 3-dehydroshikimate + H2O</text>
        <dbReference type="Rhea" id="RHEA:21096"/>
        <dbReference type="ChEBI" id="CHEBI:15377"/>
        <dbReference type="ChEBI" id="CHEBI:16630"/>
        <dbReference type="ChEBI" id="CHEBI:32364"/>
        <dbReference type="EC" id="4.2.1.10"/>
    </reaction>
</comment>
<proteinExistence type="inferred from homology"/>
<dbReference type="Gene3D" id="3.20.20.70">
    <property type="entry name" value="Aldolase class I"/>
    <property type="match status" value="1"/>
</dbReference>
<dbReference type="HAMAP" id="MF_00222">
    <property type="entry name" value="Shikimate_DH_AroE"/>
    <property type="match status" value="1"/>
</dbReference>
<comment type="function">
    <text evidence="7">Involved in the third step of the chorismate pathway, which leads to the biosynthesis of aromatic amino acids. Catalyzes the cis-dehydration of 3-dehydroquinate (DHQ) and introduces the first double bond of the aromatic ring to yield 3-dehydroshikimate.</text>
</comment>
<feature type="binding site" evidence="8">
    <location>
        <position position="458"/>
    </location>
    <ligand>
        <name>NADP(+)</name>
        <dbReference type="ChEBI" id="CHEBI:58349"/>
    </ligand>
</feature>
<dbReference type="SUPFAM" id="SSF51735">
    <property type="entry name" value="NAD(P)-binding Rossmann-fold domains"/>
    <property type="match status" value="1"/>
</dbReference>
<reference evidence="12 13" key="1">
    <citation type="submission" date="2019-02" db="EMBL/GenBank/DDBJ databases">
        <title>Deep-cultivation of Planctomycetes and their phenomic and genomic characterization uncovers novel biology.</title>
        <authorList>
            <person name="Wiegand S."/>
            <person name="Jogler M."/>
            <person name="Boedeker C."/>
            <person name="Pinto D."/>
            <person name="Vollmers J."/>
            <person name="Rivas-Marin E."/>
            <person name="Kohn T."/>
            <person name="Peeters S.H."/>
            <person name="Heuer A."/>
            <person name="Rast P."/>
            <person name="Oberbeckmann S."/>
            <person name="Bunk B."/>
            <person name="Jeske O."/>
            <person name="Meyerdierks A."/>
            <person name="Storesund J.E."/>
            <person name="Kallscheuer N."/>
            <person name="Luecker S."/>
            <person name="Lage O.M."/>
            <person name="Pohl T."/>
            <person name="Merkel B.J."/>
            <person name="Hornburger P."/>
            <person name="Mueller R.-W."/>
            <person name="Bruemmer F."/>
            <person name="Labrenz M."/>
            <person name="Spormann A.M."/>
            <person name="Op den Camp H."/>
            <person name="Overmann J."/>
            <person name="Amann R."/>
            <person name="Jetten M.S.M."/>
            <person name="Mascher T."/>
            <person name="Medema M.H."/>
            <person name="Devos D.P."/>
            <person name="Kaster A.-K."/>
            <person name="Ovreas L."/>
            <person name="Rohde M."/>
            <person name="Galperin M.Y."/>
            <person name="Jogler C."/>
        </authorList>
    </citation>
    <scope>NUCLEOTIDE SEQUENCE [LARGE SCALE GENOMIC DNA]</scope>
    <source>
        <strain evidence="12 13">Mal4</strain>
    </source>
</reference>
<dbReference type="InterPro" id="IPR041121">
    <property type="entry name" value="SDH_C"/>
</dbReference>
<evidence type="ECO:0000256" key="4">
    <source>
        <dbReference type="ARBA" id="ARBA00023002"/>
    </source>
</evidence>
<comment type="caution">
    <text evidence="7">Lacks conserved residue(s) required for the propagation of feature annotation.</text>
</comment>
<dbReference type="InterPro" id="IPR001381">
    <property type="entry name" value="DHquinase_I"/>
</dbReference>
<evidence type="ECO:0000256" key="3">
    <source>
        <dbReference type="ARBA" id="ARBA00022857"/>
    </source>
</evidence>
<evidence type="ECO:0000313" key="12">
    <source>
        <dbReference type="EMBL" id="QDU36545.1"/>
    </source>
</evidence>
<dbReference type="InterPro" id="IPR011342">
    <property type="entry name" value="Shikimate_DH"/>
</dbReference>
<evidence type="ECO:0000313" key="13">
    <source>
        <dbReference type="Proteomes" id="UP000320496"/>
    </source>
</evidence>
<dbReference type="EC" id="1.1.1.25" evidence="8"/>
<dbReference type="GO" id="GO:0003855">
    <property type="term" value="F:3-dehydroquinate dehydratase activity"/>
    <property type="evidence" value="ECO:0007669"/>
    <property type="project" value="UniProtKB-UniRule"/>
</dbReference>
<feature type="binding site" evidence="7">
    <location>
        <begin position="30"/>
        <end position="32"/>
    </location>
    <ligand>
        <name>3-dehydroquinate</name>
        <dbReference type="ChEBI" id="CHEBI:32364"/>
    </ligand>
</feature>
<protein>
    <recommendedName>
        <fullName evidence="7 8">Multifunctional fusion protein</fullName>
    </recommendedName>
    <domain>
        <recommendedName>
            <fullName evidence="7">3-dehydroquinate dehydratase</fullName>
            <shortName evidence="7">3-dehydroquinase</shortName>
            <ecNumber evidence="7">4.2.1.10</ecNumber>
        </recommendedName>
        <alternativeName>
            <fullName evidence="7">Type I DHQase</fullName>
        </alternativeName>
        <alternativeName>
            <fullName evidence="7">Type I dehydroquinase</fullName>
            <shortName evidence="7">DHQ1</shortName>
        </alternativeName>
    </domain>
    <domain>
        <recommendedName>
            <fullName evidence="8">Shikimate dehydrogenase (NADP(+))</fullName>
            <shortName evidence="8">SDH</shortName>
            <ecNumber evidence="8">1.1.1.25</ecNumber>
        </recommendedName>
    </domain>
</protein>
<evidence type="ECO:0000256" key="7">
    <source>
        <dbReference type="HAMAP-Rule" id="MF_00214"/>
    </source>
</evidence>
<keyword evidence="2 7" id="KW-0028">Amino-acid biosynthesis</keyword>
<evidence type="ECO:0000256" key="1">
    <source>
        <dbReference type="ARBA" id="ARBA00004871"/>
    </source>
</evidence>
<keyword evidence="5 7" id="KW-0057">Aromatic amino acid biosynthesis</keyword>
<feature type="binding site" evidence="8">
    <location>
        <position position="303"/>
    </location>
    <ligand>
        <name>shikimate</name>
        <dbReference type="ChEBI" id="CHEBI:36208"/>
    </ligand>
</feature>
<dbReference type="NCBIfam" id="TIGR00507">
    <property type="entry name" value="aroE"/>
    <property type="match status" value="1"/>
</dbReference>
<dbReference type="InterPro" id="IPR013785">
    <property type="entry name" value="Aldolase_TIM"/>
</dbReference>
<feature type="active site" description="Proton donor/acceptor" evidence="7">
    <location>
        <position position="111"/>
    </location>
</feature>
<dbReference type="PANTHER" id="PTHR21089">
    <property type="entry name" value="SHIKIMATE DEHYDROGENASE"/>
    <property type="match status" value="1"/>
</dbReference>
<feature type="binding site" evidence="8">
    <location>
        <position position="437"/>
    </location>
    <ligand>
        <name>shikimate</name>
        <dbReference type="ChEBI" id="CHEBI:36208"/>
    </ligand>
</feature>
<dbReference type="GO" id="GO:0008652">
    <property type="term" value="P:amino acid biosynthetic process"/>
    <property type="evidence" value="ECO:0007669"/>
    <property type="project" value="UniProtKB-KW"/>
</dbReference>
<dbReference type="Proteomes" id="UP000320496">
    <property type="component" value="Chromosome"/>
</dbReference>
<feature type="binding site" evidence="7">
    <location>
        <position position="199"/>
    </location>
    <ligand>
        <name>3-dehydroquinate</name>
        <dbReference type="ChEBI" id="CHEBI:32364"/>
    </ligand>
</feature>
<dbReference type="HAMAP" id="MF_00214">
    <property type="entry name" value="AroD"/>
    <property type="match status" value="1"/>
</dbReference>
<evidence type="ECO:0000259" key="11">
    <source>
        <dbReference type="Pfam" id="PF18317"/>
    </source>
</evidence>
<feature type="binding site" evidence="8">
    <location>
        <position position="319"/>
    </location>
    <ligand>
        <name>shikimate</name>
        <dbReference type="ChEBI" id="CHEBI:36208"/>
    </ligand>
</feature>
<dbReference type="Pfam" id="PF18317">
    <property type="entry name" value="SDH_C"/>
    <property type="match status" value="1"/>
</dbReference>
<feature type="binding site" evidence="7">
    <location>
        <position position="174"/>
    </location>
    <ligand>
        <name>3-dehydroquinate</name>
        <dbReference type="ChEBI" id="CHEBI:32364"/>
    </ligand>
</feature>
<keyword evidence="7" id="KW-0456">Lyase</keyword>
<dbReference type="AlphaFoldDB" id="A0A517Z247"/>
<feature type="domain" description="Quinate/shikimate 5-dehydrogenase/glutamyl-tRNA reductase" evidence="9">
    <location>
        <begin position="340"/>
        <end position="389"/>
    </location>
</feature>
<dbReference type="EC" id="4.2.1.10" evidence="7"/>
<evidence type="ECO:0000256" key="2">
    <source>
        <dbReference type="ARBA" id="ARBA00022605"/>
    </source>
</evidence>
<sequence length="500" mass="55883">MICVTIGRSRHKMVSAEHRALAEKGAQLVELRVDWIARKPDLGRLLKDRPTPVVVTCRRPADGGKWRGTDDERMMILRQAIVDGAEYVDLEADIATKVPRYGKTRRIVSHHDFERTPDNLEEIHAELCKCDPDVVKIVTMANSPLDNVRMLRLVASAEVPTVGFCMGDMGTVSRLLCGKYGSPFTYASFSSERMMAPGQVAFDEMQKIYRYDDIDADTLVYGVLGDPIGHSYSPMLHNATFRQEAVKAVYLPIRVPAEEITKTLQQFSAIDIRGYSVTIPHKEAAARFANYPDESVKQIGAANTLYCDDRGRWFAANTDYEAALSTIRDALQERNANDAKLDGKRVLLLGAGGVARAIGFALARAGSIVTIANRTKARARELSEQLDCQFVTWENRGSVASDILVNCTPIGMFPNMDETPYPQHWIRDGMLVFDTIYNPENTLLLKDARVRDCAVASGLEMFVRQAAAQFECFTQRPAPIEFMRETLRKGLSPVRVKRPD</sequence>
<feature type="binding site" evidence="8">
    <location>
        <begin position="350"/>
        <end position="354"/>
    </location>
    <ligand>
        <name>NADP(+)</name>
        <dbReference type="ChEBI" id="CHEBI:58349"/>
    </ligand>
</feature>
<dbReference type="InterPro" id="IPR013708">
    <property type="entry name" value="Shikimate_DH-bd_N"/>
</dbReference>
<keyword evidence="7" id="KW-0704">Schiff base</keyword>
<dbReference type="Gene3D" id="3.40.50.720">
    <property type="entry name" value="NAD(P)-binding Rossmann-like Domain"/>
    <property type="match status" value="1"/>
</dbReference>
<dbReference type="Gene3D" id="3.40.50.10860">
    <property type="entry name" value="Leucine Dehydrogenase, chain A, domain 1"/>
    <property type="match status" value="1"/>
</dbReference>
<feature type="binding site" evidence="7">
    <location>
        <position position="58"/>
    </location>
    <ligand>
        <name>3-dehydroquinate</name>
        <dbReference type="ChEBI" id="CHEBI:32364"/>
    </ligand>
</feature>
<accession>A0A517Z247</accession>
<dbReference type="PANTHER" id="PTHR21089:SF1">
    <property type="entry name" value="BIFUNCTIONAL 3-DEHYDROQUINATE DEHYDRATASE_SHIKIMATE DEHYDROGENASE, CHLOROPLASTIC"/>
    <property type="match status" value="1"/>
</dbReference>
<keyword evidence="4 8" id="KW-0560">Oxidoreductase</keyword>
<dbReference type="EMBL" id="CP036275">
    <property type="protein sequence ID" value="QDU36545.1"/>
    <property type="molecule type" value="Genomic_DNA"/>
</dbReference>
<dbReference type="InterPro" id="IPR022893">
    <property type="entry name" value="Shikimate_DH_fam"/>
</dbReference>
<feature type="binding site" evidence="8">
    <location>
        <begin position="231"/>
        <end position="233"/>
    </location>
    <ligand>
        <name>shikimate</name>
        <dbReference type="ChEBI" id="CHEBI:36208"/>
    </ligand>
</feature>
<name>A0A517Z247_9PLAN</name>
<dbReference type="InterPro" id="IPR036291">
    <property type="entry name" value="NAD(P)-bd_dom_sf"/>
</dbReference>
<dbReference type="GO" id="GO:0019632">
    <property type="term" value="P:shikimate metabolic process"/>
    <property type="evidence" value="ECO:0007669"/>
    <property type="project" value="InterPro"/>
</dbReference>
<evidence type="ECO:0000256" key="6">
    <source>
        <dbReference type="ARBA" id="ARBA00049442"/>
    </source>
</evidence>
<dbReference type="OrthoDB" id="9792692at2"/>
<dbReference type="KEGG" id="mri:Mal4_08320"/>
<dbReference type="RefSeq" id="WP_145367195.1">
    <property type="nucleotide sequence ID" value="NZ_CP036275.1"/>
</dbReference>
<dbReference type="GO" id="GO:0009423">
    <property type="term" value="P:chorismate biosynthetic process"/>
    <property type="evidence" value="ECO:0007669"/>
    <property type="project" value="UniProtKB-UniRule"/>
</dbReference>
<feature type="active site" description="Schiff-base intermediate with substrate" evidence="7">
    <location>
        <position position="136"/>
    </location>
</feature>
<dbReference type="Pfam" id="PF01487">
    <property type="entry name" value="DHquinase_I"/>
    <property type="match status" value="1"/>
</dbReference>
<comment type="subunit">
    <text evidence="7">Homodimer.</text>
</comment>
<dbReference type="UniPathway" id="UPA00053">
    <property type="reaction ID" value="UER00086"/>
</dbReference>
<evidence type="ECO:0000256" key="8">
    <source>
        <dbReference type="HAMAP-Rule" id="MF_00222"/>
    </source>
</evidence>
<evidence type="ECO:0000259" key="9">
    <source>
        <dbReference type="Pfam" id="PF01488"/>
    </source>
</evidence>
<dbReference type="SUPFAM" id="SSF51569">
    <property type="entry name" value="Aldolase"/>
    <property type="match status" value="1"/>
</dbReference>
<dbReference type="GO" id="GO:0004764">
    <property type="term" value="F:shikimate 3-dehydrogenase (NADP+) activity"/>
    <property type="evidence" value="ECO:0007669"/>
    <property type="project" value="UniProtKB-UniRule"/>
</dbReference>
<comment type="similarity">
    <text evidence="7">Belongs to the type-I 3-dehydroquinase family.</text>
</comment>
<dbReference type="CDD" id="cd01065">
    <property type="entry name" value="NAD_bind_Shikimate_DH"/>
    <property type="match status" value="1"/>
</dbReference>
<feature type="domain" description="Shikimate dehydrogenase substrate binding N-terminal" evidence="10">
    <location>
        <begin position="223"/>
        <end position="305"/>
    </location>
</feature>
<feature type="binding site" evidence="8">
    <location>
        <position position="294"/>
    </location>
    <ligand>
        <name>NADP(+)</name>
        <dbReference type="ChEBI" id="CHEBI:58349"/>
    </ligand>
</feature>
<feature type="binding site" evidence="8">
    <location>
        <position position="435"/>
    </location>
    <ligand>
        <name>NADP(+)</name>
        <dbReference type="ChEBI" id="CHEBI:58349"/>
    </ligand>
</feature>
<comment type="function">
    <text evidence="8">Involved in the biosynthesis of the chorismate, which leads to the biosynthesis of aromatic amino acids. Catalyzes the reversible NADPH linked reduction of 3-dehydroshikimate (DHSA) to yield shikimate (SA).</text>
</comment>
<keyword evidence="3 8" id="KW-0521">NADP</keyword>
<comment type="similarity">
    <text evidence="8">Belongs to the shikimate dehydrogenase family.</text>
</comment>
<dbReference type="InterPro" id="IPR046346">
    <property type="entry name" value="Aminoacid_DH-like_N_sf"/>
</dbReference>
<dbReference type="InterPro" id="IPR006151">
    <property type="entry name" value="Shikm_DH/Glu-tRNA_Rdtase"/>
</dbReference>
<keyword evidence="13" id="KW-1185">Reference proteome</keyword>
<dbReference type="GO" id="GO:0050661">
    <property type="term" value="F:NADP binding"/>
    <property type="evidence" value="ECO:0007669"/>
    <property type="project" value="InterPro"/>
</dbReference>
<gene>
    <name evidence="12" type="primary">aroE_2</name>
    <name evidence="7" type="synonym">aroD</name>
    <name evidence="8" type="synonym">aroE</name>
    <name evidence="12" type="ORF">Mal4_08320</name>
</gene>
<feature type="binding site" evidence="8">
    <location>
        <position position="465"/>
    </location>
    <ligand>
        <name>shikimate</name>
        <dbReference type="ChEBI" id="CHEBI:36208"/>
    </ligand>
</feature>
<dbReference type="GO" id="GO:0005829">
    <property type="term" value="C:cytosol"/>
    <property type="evidence" value="ECO:0007669"/>
    <property type="project" value="TreeGrafter"/>
</dbReference>
<evidence type="ECO:0000259" key="10">
    <source>
        <dbReference type="Pfam" id="PF08501"/>
    </source>
</evidence>